<dbReference type="PANTHER" id="PTHR30600:SF4">
    <property type="entry name" value="CYTOCHROME C DOMAIN-CONTAINING PROTEIN"/>
    <property type="match status" value="1"/>
</dbReference>
<evidence type="ECO:0000256" key="3">
    <source>
        <dbReference type="ARBA" id="ARBA00023004"/>
    </source>
</evidence>
<dbReference type="EMBL" id="WUMV01000003">
    <property type="protein sequence ID" value="MXN65214.1"/>
    <property type="molecule type" value="Genomic_DNA"/>
</dbReference>
<name>A0A7X3LUA1_9HYPH</name>
<keyword evidence="8" id="KW-1185">Reference proteome</keyword>
<evidence type="ECO:0000256" key="1">
    <source>
        <dbReference type="ARBA" id="ARBA00022617"/>
    </source>
</evidence>
<dbReference type="PROSITE" id="PS51007">
    <property type="entry name" value="CYTC"/>
    <property type="match status" value="1"/>
</dbReference>
<dbReference type="SUPFAM" id="SSF46626">
    <property type="entry name" value="Cytochrome c"/>
    <property type="match status" value="1"/>
</dbReference>
<dbReference type="AlphaFoldDB" id="A0A7X3LUA1"/>
<sequence length="472" mass="50854">MGKPLAALLAGAAIAMAPAHALAAERPWSEEVIGSHAPFDPGAADTAEKSQALVERGEALFKGKFVGKDGAGRPDATQAIIPTKRRRPALEAYQRLAGPDANSCADCHFDPVLGAGAPFSGSAFVSEGFESADFDTVDPQFSNQRNSIALQGVGLVELLAREMTAELHRQRKAALAEARETGEAVARPLSSKGVSFGAITARPDGIVDFAKLEGVDQDLVIRPLSHKGVIVSLRQFTVNALNAHHGIQAAERFGARWTGTDDFDGDGIGDEIGEGDVSALVAWLATREAPGRKTDLPDIWREAAAEGEKRFSEIGCAECHIPALPLEAAVFTDPGPLDTAGTLRQAEVDRPIQLDLEALSWVKALPRDDQGRILVPLFGDLKRHKVSDQRRERLGNELLAQRFVERDVFMTAELWGVGSTAPYGHRGDLTTLDEVIRAHAGEATEIRKRYEDLGEEDRQSIVAFLRSLEISQ</sequence>
<dbReference type="RefSeq" id="WP_160775418.1">
    <property type="nucleotide sequence ID" value="NZ_WUMV01000003.1"/>
</dbReference>
<dbReference type="Gene3D" id="1.10.760.10">
    <property type="entry name" value="Cytochrome c-like domain"/>
    <property type="match status" value="1"/>
</dbReference>
<evidence type="ECO:0000256" key="2">
    <source>
        <dbReference type="ARBA" id="ARBA00022723"/>
    </source>
</evidence>
<reference evidence="7 8" key="1">
    <citation type="submission" date="2019-12" db="EMBL/GenBank/DDBJ databases">
        <authorList>
            <person name="Li M."/>
        </authorList>
    </citation>
    <scope>NUCLEOTIDE SEQUENCE [LARGE SCALE GENOMIC DNA]</scope>
    <source>
        <strain evidence="7 8">GBMRC 2046</strain>
    </source>
</reference>
<accession>A0A7X3LUA1</accession>
<keyword evidence="5" id="KW-0732">Signal</keyword>
<keyword evidence="2 4" id="KW-0479">Metal-binding</keyword>
<dbReference type="GO" id="GO:0020037">
    <property type="term" value="F:heme binding"/>
    <property type="evidence" value="ECO:0007669"/>
    <property type="project" value="InterPro"/>
</dbReference>
<gene>
    <name evidence="7" type="ORF">GR183_09915</name>
</gene>
<dbReference type="Proteomes" id="UP000433101">
    <property type="component" value="Unassembled WGS sequence"/>
</dbReference>
<feature type="chain" id="PRO_5030955618" description="Cytochrome c domain-containing protein" evidence="5">
    <location>
        <begin position="24"/>
        <end position="472"/>
    </location>
</feature>
<dbReference type="GO" id="GO:0009055">
    <property type="term" value="F:electron transfer activity"/>
    <property type="evidence" value="ECO:0007669"/>
    <property type="project" value="InterPro"/>
</dbReference>
<protein>
    <recommendedName>
        <fullName evidence="6">Cytochrome c domain-containing protein</fullName>
    </recommendedName>
</protein>
<feature type="signal peptide" evidence="5">
    <location>
        <begin position="1"/>
        <end position="23"/>
    </location>
</feature>
<dbReference type="PANTHER" id="PTHR30600">
    <property type="entry name" value="CYTOCHROME C PEROXIDASE-RELATED"/>
    <property type="match status" value="1"/>
</dbReference>
<organism evidence="7 8">
    <name type="scientific">Stappia sediminis</name>
    <dbReference type="NCBI Taxonomy" id="2692190"/>
    <lineage>
        <taxon>Bacteria</taxon>
        <taxon>Pseudomonadati</taxon>
        <taxon>Pseudomonadota</taxon>
        <taxon>Alphaproteobacteria</taxon>
        <taxon>Hyphomicrobiales</taxon>
        <taxon>Stappiaceae</taxon>
        <taxon>Stappia</taxon>
    </lineage>
</organism>
<evidence type="ECO:0000256" key="5">
    <source>
        <dbReference type="SAM" id="SignalP"/>
    </source>
</evidence>
<keyword evidence="1 4" id="KW-0349">Heme</keyword>
<proteinExistence type="predicted"/>
<dbReference type="InterPro" id="IPR009056">
    <property type="entry name" value="Cyt_c-like_dom"/>
</dbReference>
<evidence type="ECO:0000313" key="8">
    <source>
        <dbReference type="Proteomes" id="UP000433101"/>
    </source>
</evidence>
<evidence type="ECO:0000256" key="4">
    <source>
        <dbReference type="PROSITE-ProRule" id="PRU00433"/>
    </source>
</evidence>
<comment type="caution">
    <text evidence="7">The sequence shown here is derived from an EMBL/GenBank/DDBJ whole genome shotgun (WGS) entry which is preliminary data.</text>
</comment>
<evidence type="ECO:0000313" key="7">
    <source>
        <dbReference type="EMBL" id="MXN65214.1"/>
    </source>
</evidence>
<dbReference type="GO" id="GO:0046872">
    <property type="term" value="F:metal ion binding"/>
    <property type="evidence" value="ECO:0007669"/>
    <property type="project" value="UniProtKB-KW"/>
</dbReference>
<evidence type="ECO:0000259" key="6">
    <source>
        <dbReference type="PROSITE" id="PS51007"/>
    </source>
</evidence>
<dbReference type="InterPro" id="IPR036909">
    <property type="entry name" value="Cyt_c-like_dom_sf"/>
</dbReference>
<feature type="domain" description="Cytochrome c" evidence="6">
    <location>
        <begin position="302"/>
        <end position="469"/>
    </location>
</feature>
<dbReference type="InterPro" id="IPR051395">
    <property type="entry name" value="Cytochrome_c_Peroxidase/MauG"/>
</dbReference>
<keyword evidence="3 4" id="KW-0408">Iron</keyword>
<dbReference type="GO" id="GO:0004130">
    <property type="term" value="F:cytochrome-c peroxidase activity"/>
    <property type="evidence" value="ECO:0007669"/>
    <property type="project" value="TreeGrafter"/>
</dbReference>